<dbReference type="NCBIfam" id="TIGR00678">
    <property type="entry name" value="holB"/>
    <property type="match status" value="1"/>
</dbReference>
<sequence length="342" mass="38822">MNRQQSHTQDIFPSVVGHHEIKEHLQAALVHDTISHAYLFEGMEGIGKRTLARQFAKALLCTQPLEGHRPCGKCVSCQTIASGNHPDVIYLNAGEKASISVETIREGLVQDMSVMPYRSRFKVYIVEEAHRLTVQAQNAMLKTIEEPPEYGVILLLATNIQNFLPTILSRCVRLRFVPLPYGTIGQALTERYGVSEEKAALCAAFSQGALGRAMELAASEEFGALRQELSRFLIELPTKKESDVLQFEDFFEQHKDQQEQIFGLLLLWFRDLLVWKEMGDERWILNRDMQSAIVDSSAIYSRGELMTILSVIGDIQDKLKRNGNYSLAVDWLLLNMVRRTMH</sequence>
<evidence type="ECO:0000256" key="3">
    <source>
        <dbReference type="ARBA" id="ARBA00022679"/>
    </source>
</evidence>
<dbReference type="InterPro" id="IPR027417">
    <property type="entry name" value="P-loop_NTPase"/>
</dbReference>
<keyword evidence="5" id="KW-0235">DNA replication</keyword>
<dbReference type="RefSeq" id="WP_177719097.1">
    <property type="nucleotide sequence ID" value="NZ_JACRSQ010000002.1"/>
</dbReference>
<reference evidence="9" key="1">
    <citation type="submission" date="2020-08" db="EMBL/GenBank/DDBJ databases">
        <title>Genome public.</title>
        <authorList>
            <person name="Liu C."/>
            <person name="Sun Q."/>
        </authorList>
    </citation>
    <scope>NUCLEOTIDE SEQUENCE</scope>
    <source>
        <strain evidence="9">NSJ-32</strain>
    </source>
</reference>
<evidence type="ECO:0000256" key="7">
    <source>
        <dbReference type="ARBA" id="ARBA00049244"/>
    </source>
</evidence>
<gene>
    <name evidence="9" type="primary">holB</name>
    <name evidence="9" type="ORF">H8730_01615</name>
</gene>
<keyword evidence="10" id="KW-1185">Reference proteome</keyword>
<name>A0A926DS26_9FIRM</name>
<dbReference type="AlphaFoldDB" id="A0A926DS26"/>
<dbReference type="InterPro" id="IPR004622">
    <property type="entry name" value="DNA_pol_HolB"/>
</dbReference>
<dbReference type="EMBL" id="JACRSQ010000002">
    <property type="protein sequence ID" value="MBC8542250.1"/>
    <property type="molecule type" value="Genomic_DNA"/>
</dbReference>
<evidence type="ECO:0000256" key="5">
    <source>
        <dbReference type="ARBA" id="ARBA00022705"/>
    </source>
</evidence>
<comment type="caution">
    <text evidence="9">The sequence shown here is derived from an EMBL/GenBank/DDBJ whole genome shotgun (WGS) entry which is preliminary data.</text>
</comment>
<dbReference type="Pfam" id="PF13177">
    <property type="entry name" value="DNA_pol3_delta2"/>
    <property type="match status" value="1"/>
</dbReference>
<dbReference type="GO" id="GO:0009360">
    <property type="term" value="C:DNA polymerase III complex"/>
    <property type="evidence" value="ECO:0007669"/>
    <property type="project" value="InterPro"/>
</dbReference>
<dbReference type="EC" id="2.7.7.7" evidence="1"/>
<evidence type="ECO:0000256" key="4">
    <source>
        <dbReference type="ARBA" id="ARBA00022695"/>
    </source>
</evidence>
<dbReference type="GO" id="GO:0006261">
    <property type="term" value="P:DNA-templated DNA replication"/>
    <property type="evidence" value="ECO:0007669"/>
    <property type="project" value="TreeGrafter"/>
</dbReference>
<proteinExistence type="predicted"/>
<keyword evidence="6" id="KW-0239">DNA-directed DNA polymerase</keyword>
<dbReference type="Proteomes" id="UP000657006">
    <property type="component" value="Unassembled WGS sequence"/>
</dbReference>
<dbReference type="InterPro" id="IPR015199">
    <property type="entry name" value="DNA_pol_III_delta_C"/>
</dbReference>
<dbReference type="InterPro" id="IPR050238">
    <property type="entry name" value="DNA_Rep/Repair_Clamp_Loader"/>
</dbReference>
<keyword evidence="3 9" id="KW-0808">Transferase</keyword>
<protein>
    <recommendedName>
        <fullName evidence="2">DNA polymerase III subunit delta'</fullName>
        <ecNumber evidence="1">2.7.7.7</ecNumber>
    </recommendedName>
</protein>
<dbReference type="Gene3D" id="3.40.50.300">
    <property type="entry name" value="P-loop containing nucleotide triphosphate hydrolases"/>
    <property type="match status" value="1"/>
</dbReference>
<evidence type="ECO:0000256" key="1">
    <source>
        <dbReference type="ARBA" id="ARBA00012417"/>
    </source>
</evidence>
<comment type="catalytic activity">
    <reaction evidence="7">
        <text>DNA(n) + a 2'-deoxyribonucleoside 5'-triphosphate = DNA(n+1) + diphosphate</text>
        <dbReference type="Rhea" id="RHEA:22508"/>
        <dbReference type="Rhea" id="RHEA-COMP:17339"/>
        <dbReference type="Rhea" id="RHEA-COMP:17340"/>
        <dbReference type="ChEBI" id="CHEBI:33019"/>
        <dbReference type="ChEBI" id="CHEBI:61560"/>
        <dbReference type="ChEBI" id="CHEBI:173112"/>
        <dbReference type="EC" id="2.7.7.7"/>
    </reaction>
</comment>
<dbReference type="GO" id="GO:0003887">
    <property type="term" value="F:DNA-directed DNA polymerase activity"/>
    <property type="evidence" value="ECO:0007669"/>
    <property type="project" value="UniProtKB-KW"/>
</dbReference>
<dbReference type="PANTHER" id="PTHR11669">
    <property type="entry name" value="REPLICATION FACTOR C / DNA POLYMERASE III GAMMA-TAU SUBUNIT"/>
    <property type="match status" value="1"/>
</dbReference>
<dbReference type="GO" id="GO:0008408">
    <property type="term" value="F:3'-5' exonuclease activity"/>
    <property type="evidence" value="ECO:0007669"/>
    <property type="project" value="InterPro"/>
</dbReference>
<evidence type="ECO:0000313" key="10">
    <source>
        <dbReference type="Proteomes" id="UP000657006"/>
    </source>
</evidence>
<dbReference type="SUPFAM" id="SSF52540">
    <property type="entry name" value="P-loop containing nucleoside triphosphate hydrolases"/>
    <property type="match status" value="1"/>
</dbReference>
<evidence type="ECO:0000313" key="9">
    <source>
        <dbReference type="EMBL" id="MBC8542250.1"/>
    </source>
</evidence>
<dbReference type="PANTHER" id="PTHR11669:SF8">
    <property type="entry name" value="DNA POLYMERASE III SUBUNIT DELTA"/>
    <property type="match status" value="1"/>
</dbReference>
<dbReference type="Pfam" id="PF09115">
    <property type="entry name" value="DNApol3-delta_C"/>
    <property type="match status" value="1"/>
</dbReference>
<dbReference type="CDD" id="cd00009">
    <property type="entry name" value="AAA"/>
    <property type="match status" value="1"/>
</dbReference>
<accession>A0A926DS26</accession>
<organism evidence="9 10">
    <name type="scientific">Bianquea renquensis</name>
    <dbReference type="NCBI Taxonomy" id="2763661"/>
    <lineage>
        <taxon>Bacteria</taxon>
        <taxon>Bacillati</taxon>
        <taxon>Bacillota</taxon>
        <taxon>Clostridia</taxon>
        <taxon>Eubacteriales</taxon>
        <taxon>Bianqueaceae</taxon>
        <taxon>Bianquea</taxon>
    </lineage>
</organism>
<keyword evidence="4 9" id="KW-0548">Nucleotidyltransferase</keyword>
<evidence type="ECO:0000259" key="8">
    <source>
        <dbReference type="Pfam" id="PF09115"/>
    </source>
</evidence>
<feature type="domain" description="DNA polymerase III delta subunit C-terminal" evidence="8">
    <location>
        <begin position="226"/>
        <end position="335"/>
    </location>
</feature>
<evidence type="ECO:0000256" key="2">
    <source>
        <dbReference type="ARBA" id="ARBA00014363"/>
    </source>
</evidence>
<evidence type="ECO:0000256" key="6">
    <source>
        <dbReference type="ARBA" id="ARBA00022932"/>
    </source>
</evidence>
<dbReference type="GO" id="GO:0003677">
    <property type="term" value="F:DNA binding"/>
    <property type="evidence" value="ECO:0007669"/>
    <property type="project" value="InterPro"/>
</dbReference>